<dbReference type="PANTHER" id="PTHR43055:SF1">
    <property type="entry name" value="FORMATE-DEPENDENT PHOSPHORIBOSYLGLYCINAMIDE FORMYLTRANSFERASE"/>
    <property type="match status" value="1"/>
</dbReference>
<keyword evidence="2 4" id="KW-0547">Nucleotide-binding</keyword>
<evidence type="ECO:0000256" key="1">
    <source>
        <dbReference type="ARBA" id="ARBA00022598"/>
    </source>
</evidence>
<evidence type="ECO:0000313" key="6">
    <source>
        <dbReference type="EMBL" id="WFN54441.1"/>
    </source>
</evidence>
<name>A0ABY8G3B5_9GAMM</name>
<accession>A0ABY8G3B5</accession>
<evidence type="ECO:0000256" key="3">
    <source>
        <dbReference type="ARBA" id="ARBA00022840"/>
    </source>
</evidence>
<dbReference type="PROSITE" id="PS50975">
    <property type="entry name" value="ATP_GRASP"/>
    <property type="match status" value="1"/>
</dbReference>
<evidence type="ECO:0000259" key="5">
    <source>
        <dbReference type="PROSITE" id="PS50975"/>
    </source>
</evidence>
<dbReference type="SUPFAM" id="SSF56059">
    <property type="entry name" value="Glutathione synthetase ATP-binding domain-like"/>
    <property type="match status" value="1"/>
</dbReference>
<keyword evidence="7" id="KW-1185">Reference proteome</keyword>
<dbReference type="PANTHER" id="PTHR43055">
    <property type="entry name" value="FORMATE-DEPENDENT PHOSPHORIBOSYLGLYCINAMIDE FORMYLTRANSFERASE"/>
    <property type="match status" value="1"/>
</dbReference>
<dbReference type="Gene3D" id="3.30.470.20">
    <property type="entry name" value="ATP-grasp fold, B domain"/>
    <property type="match status" value="1"/>
</dbReference>
<protein>
    <submittedName>
        <fullName evidence="6">ATP-grasp domain-containing protein</fullName>
    </submittedName>
</protein>
<feature type="domain" description="ATP-grasp" evidence="5">
    <location>
        <begin position="111"/>
        <end position="312"/>
    </location>
</feature>
<evidence type="ECO:0000313" key="7">
    <source>
        <dbReference type="Proteomes" id="UP001219630"/>
    </source>
</evidence>
<dbReference type="InterPro" id="IPR003806">
    <property type="entry name" value="ATP-grasp_PylC-type"/>
</dbReference>
<evidence type="ECO:0000256" key="4">
    <source>
        <dbReference type="PROSITE-ProRule" id="PRU00409"/>
    </source>
</evidence>
<organism evidence="6 7">
    <name type="scientific">Dickeya lacustris</name>
    <dbReference type="NCBI Taxonomy" id="2259638"/>
    <lineage>
        <taxon>Bacteria</taxon>
        <taxon>Pseudomonadati</taxon>
        <taxon>Pseudomonadota</taxon>
        <taxon>Gammaproteobacteria</taxon>
        <taxon>Enterobacterales</taxon>
        <taxon>Pectobacteriaceae</taxon>
        <taxon>Dickeya</taxon>
    </lineage>
</organism>
<dbReference type="EMBL" id="CP114280">
    <property type="protein sequence ID" value="WFN54441.1"/>
    <property type="molecule type" value="Genomic_DNA"/>
</dbReference>
<keyword evidence="3 4" id="KW-0067">ATP-binding</keyword>
<dbReference type="PROSITE" id="PS00867">
    <property type="entry name" value="CPSASE_2"/>
    <property type="match status" value="1"/>
</dbReference>
<dbReference type="Proteomes" id="UP001219630">
    <property type="component" value="Chromosome"/>
</dbReference>
<dbReference type="InterPro" id="IPR011761">
    <property type="entry name" value="ATP-grasp"/>
</dbReference>
<reference evidence="6 7" key="1">
    <citation type="submission" date="2022-12" db="EMBL/GenBank/DDBJ databases">
        <title>Complete genome sequencing of Dickeya lacustris type strain LMG30899.</title>
        <authorList>
            <person name="Dobhal S."/>
            <person name="Arizala D."/>
            <person name="Arif M."/>
        </authorList>
    </citation>
    <scope>NUCLEOTIDE SEQUENCE [LARGE SCALE GENOMIC DNA]</scope>
    <source>
        <strain evidence="6 7">LMG30899</strain>
    </source>
</reference>
<dbReference type="Pfam" id="PF02655">
    <property type="entry name" value="ATP-grasp_3"/>
    <property type="match status" value="1"/>
</dbReference>
<dbReference type="InterPro" id="IPR005479">
    <property type="entry name" value="CPAse_ATP-bd"/>
</dbReference>
<evidence type="ECO:0000256" key="2">
    <source>
        <dbReference type="ARBA" id="ARBA00022741"/>
    </source>
</evidence>
<keyword evidence="1" id="KW-0436">Ligase</keyword>
<gene>
    <name evidence="6" type="ORF">O1Q98_12185</name>
</gene>
<dbReference type="RefSeq" id="WP_125257825.1">
    <property type="nucleotide sequence ID" value="NZ_CP114280.1"/>
</dbReference>
<proteinExistence type="predicted"/>
<sequence>MNSFSQLCLRSLDISQASPFLEMAWDRIKREHPDSVLILQDQSRGESPCGKRSIDSILKVNEQNDADFHSILSWSIPNERTIEDITLFPKIKSIPGPLNSVYKLSDKRATKILFEQFLLPTPKWEVLDREFTRGELLRNEVKEKIECNLLNHIPFPIVIKPLWDCMGHGVEIINNLNELVEVLSLNNKRTILAESFIDGDLGCVEIIGVPGCYFFQPPCLTGKSRDGVRSNFDTVRICHPNFFSRQLSASIKEKIVNVLECLDFSGACCVDFITTKDDIYFLEINPRISGISCLSSAASGVNSFEATYLISSNQWGGHIFENRKSNFSAIQIGGTHVEKYISLLESNNDLKIVRNNIISVDGNESRNVIVSGASVSIDDFLKFADLTP</sequence>